<proteinExistence type="predicted"/>
<comment type="caution">
    <text evidence="2">The sequence shown here is derived from an EMBL/GenBank/DDBJ whole genome shotgun (WGS) entry which is preliminary data.</text>
</comment>
<accession>A0ABW5JJS9</accession>
<evidence type="ECO:0000256" key="1">
    <source>
        <dbReference type="SAM" id="SignalP"/>
    </source>
</evidence>
<protein>
    <recommendedName>
        <fullName evidence="4">FecR family protein</fullName>
    </recommendedName>
</protein>
<keyword evidence="3" id="KW-1185">Reference proteome</keyword>
<dbReference type="RefSeq" id="WP_390301975.1">
    <property type="nucleotide sequence ID" value="NZ_JBHULI010000024.1"/>
</dbReference>
<feature type="signal peptide" evidence="1">
    <location>
        <begin position="1"/>
        <end position="26"/>
    </location>
</feature>
<dbReference type="EMBL" id="JBHULI010000024">
    <property type="protein sequence ID" value="MFD2532829.1"/>
    <property type="molecule type" value="Genomic_DNA"/>
</dbReference>
<evidence type="ECO:0000313" key="3">
    <source>
        <dbReference type="Proteomes" id="UP001597460"/>
    </source>
</evidence>
<organism evidence="2 3">
    <name type="scientific">Gracilimonas halophila</name>
    <dbReference type="NCBI Taxonomy" id="1834464"/>
    <lineage>
        <taxon>Bacteria</taxon>
        <taxon>Pseudomonadati</taxon>
        <taxon>Balneolota</taxon>
        <taxon>Balneolia</taxon>
        <taxon>Balneolales</taxon>
        <taxon>Balneolaceae</taxon>
        <taxon>Gracilimonas</taxon>
    </lineage>
</organism>
<name>A0ABW5JJS9_9BACT</name>
<dbReference type="Proteomes" id="UP001597460">
    <property type="component" value="Unassembled WGS sequence"/>
</dbReference>
<reference evidence="3" key="1">
    <citation type="journal article" date="2019" name="Int. J. Syst. Evol. Microbiol.">
        <title>The Global Catalogue of Microorganisms (GCM) 10K type strain sequencing project: providing services to taxonomists for standard genome sequencing and annotation.</title>
        <authorList>
            <consortium name="The Broad Institute Genomics Platform"/>
            <consortium name="The Broad Institute Genome Sequencing Center for Infectious Disease"/>
            <person name="Wu L."/>
            <person name="Ma J."/>
        </authorList>
    </citation>
    <scope>NUCLEOTIDE SEQUENCE [LARGE SCALE GENOMIC DNA]</scope>
    <source>
        <strain evidence="3">KCTC 52042</strain>
    </source>
</reference>
<gene>
    <name evidence="2" type="ORF">ACFSVN_10260</name>
</gene>
<evidence type="ECO:0008006" key="4">
    <source>
        <dbReference type="Google" id="ProtNLM"/>
    </source>
</evidence>
<feature type="chain" id="PRO_5045890794" description="FecR family protein" evidence="1">
    <location>
        <begin position="27"/>
        <end position="255"/>
    </location>
</feature>
<evidence type="ECO:0000313" key="2">
    <source>
        <dbReference type="EMBL" id="MFD2532829.1"/>
    </source>
</evidence>
<keyword evidence="1" id="KW-0732">Signal</keyword>
<sequence length="255" mass="29223">MNRLMKYFLIIGLLISTFICPNQIFAQDINDIRDEFLSDDSKVFFTKVDAGNQMRASNSRLQQLNNSKKSKRVDIVRLPDKIYSLTSFSFYVNEDSERISFQNFGTKLIVERKSLKILSDTEVAWTGKVFKMVGKEQVGDVTLIVDRNNNVTGSIDLEGDFYEVKSLGNSGLHALRTVDNSYQKDLNQRNDVKSTGKKMNKVGKGGAKPKVNGNFQHINNTVFCNRPTVTGSLYTKCCIWQRYRWNNFTRHSRSE</sequence>